<comment type="caution">
    <text evidence="7">The sequence shown here is derived from an EMBL/GenBank/DDBJ whole genome shotgun (WGS) entry which is preliminary data.</text>
</comment>
<organism evidence="7 8">
    <name type="scientific">Corallococcus interemptor</name>
    <dbReference type="NCBI Taxonomy" id="2316720"/>
    <lineage>
        <taxon>Bacteria</taxon>
        <taxon>Pseudomonadati</taxon>
        <taxon>Myxococcota</taxon>
        <taxon>Myxococcia</taxon>
        <taxon>Myxococcales</taxon>
        <taxon>Cystobacterineae</taxon>
        <taxon>Myxococcaceae</taxon>
        <taxon>Corallococcus</taxon>
    </lineage>
</organism>
<feature type="transmembrane region" description="Helical" evidence="5">
    <location>
        <begin position="38"/>
        <end position="57"/>
    </location>
</feature>
<dbReference type="GO" id="GO:0016987">
    <property type="term" value="F:sigma factor activity"/>
    <property type="evidence" value="ECO:0007669"/>
    <property type="project" value="UniProtKB-KW"/>
</dbReference>
<dbReference type="EMBL" id="RAWM01000018">
    <property type="protein sequence ID" value="RKH71011.1"/>
    <property type="molecule type" value="Genomic_DNA"/>
</dbReference>
<feature type="domain" description="RNA polymerase sigma factor 70 region 4 type 2" evidence="6">
    <location>
        <begin position="373"/>
        <end position="425"/>
    </location>
</feature>
<keyword evidence="8" id="KW-1185">Reference proteome</keyword>
<feature type="transmembrane region" description="Helical" evidence="5">
    <location>
        <begin position="107"/>
        <end position="128"/>
    </location>
</feature>
<dbReference type="SUPFAM" id="SSF88659">
    <property type="entry name" value="Sigma3 and sigma4 domains of RNA polymerase sigma factors"/>
    <property type="match status" value="1"/>
</dbReference>
<dbReference type="InterPro" id="IPR039425">
    <property type="entry name" value="RNA_pol_sigma-70-like"/>
</dbReference>
<dbReference type="RefSeq" id="WP_121769536.1">
    <property type="nucleotide sequence ID" value="NZ_RAWM01000018.1"/>
</dbReference>
<dbReference type="GO" id="GO:0003677">
    <property type="term" value="F:DNA binding"/>
    <property type="evidence" value="ECO:0007669"/>
    <property type="project" value="UniProtKB-KW"/>
</dbReference>
<dbReference type="CDD" id="cd06171">
    <property type="entry name" value="Sigma70_r4"/>
    <property type="match status" value="1"/>
</dbReference>
<name>A0A3A8QT14_9BACT</name>
<dbReference type="PANTHER" id="PTHR43133:SF8">
    <property type="entry name" value="RNA POLYMERASE SIGMA FACTOR HI_1459-RELATED"/>
    <property type="match status" value="1"/>
</dbReference>
<keyword evidence="2" id="KW-0731">Sigma factor</keyword>
<gene>
    <name evidence="7" type="ORF">D7X96_09510</name>
</gene>
<evidence type="ECO:0000256" key="1">
    <source>
        <dbReference type="ARBA" id="ARBA00023015"/>
    </source>
</evidence>
<feature type="transmembrane region" description="Helical" evidence="5">
    <location>
        <begin position="182"/>
        <end position="203"/>
    </location>
</feature>
<proteinExistence type="predicted"/>
<feature type="transmembrane region" description="Helical" evidence="5">
    <location>
        <begin position="77"/>
        <end position="95"/>
    </location>
</feature>
<accession>A0A3A8QT14</accession>
<evidence type="ECO:0000313" key="7">
    <source>
        <dbReference type="EMBL" id="RKH71011.1"/>
    </source>
</evidence>
<evidence type="ECO:0000313" key="8">
    <source>
        <dbReference type="Proteomes" id="UP000282656"/>
    </source>
</evidence>
<feature type="transmembrane region" description="Helical" evidence="5">
    <location>
        <begin position="140"/>
        <end position="161"/>
    </location>
</feature>
<keyword evidence="5" id="KW-1133">Transmembrane helix</keyword>
<evidence type="ECO:0000259" key="6">
    <source>
        <dbReference type="Pfam" id="PF08281"/>
    </source>
</evidence>
<evidence type="ECO:0000256" key="5">
    <source>
        <dbReference type="SAM" id="Phobius"/>
    </source>
</evidence>
<dbReference type="PANTHER" id="PTHR43133">
    <property type="entry name" value="RNA POLYMERASE ECF-TYPE SIGMA FACTO"/>
    <property type="match status" value="1"/>
</dbReference>
<sequence length="434" mass="47503">MAQQGESSPPPRRTAVWQLALVAVALAIFSVKVVIPGVVVGIGATGLMGLAGAAVLLERMGALTSGIFEGAAQLSVILMGMALVAFVAITGWNGYRRLAGRDGPPPLLLRWPWALLGLLLFLACQQTLPEFGQRHAMPVLPGALVITFTVWMLLTVSVGLVRMSVGMIRLSWRVARASPFGAGMLTLAALAATGLTLVVSSLAEAFQAHAQSMASARTTRCDSLSWECSRQALLAAGSSRPAPVALEPEEDFEGITTASFTASADSAPSLNTRACLERPFLQPDMMARARRIAQGLIRNDTDPDDLIHAILLNICLRKEPPPIEFERYFLRAVEYGARSRFTRMSRSCDLDRLPEPQCLLRPDDQYVEAETHAALRKVLCTLTEQHQQVLYMRYFEELPETEIGLRLGIEPAAARKRVQRARDELRTRFLQQCQ</sequence>
<keyword evidence="3" id="KW-0238">DNA-binding</keyword>
<evidence type="ECO:0000256" key="4">
    <source>
        <dbReference type="ARBA" id="ARBA00023163"/>
    </source>
</evidence>
<reference evidence="8" key="1">
    <citation type="submission" date="2018-09" db="EMBL/GenBank/DDBJ databases">
        <authorList>
            <person name="Livingstone P.G."/>
            <person name="Whitworth D.E."/>
        </authorList>
    </citation>
    <scope>NUCLEOTIDE SEQUENCE [LARGE SCALE GENOMIC DNA]</scope>
    <source>
        <strain evidence="8">AB047A</strain>
    </source>
</reference>
<keyword evidence="5" id="KW-0812">Transmembrane</keyword>
<keyword evidence="4" id="KW-0804">Transcription</keyword>
<keyword evidence="5" id="KW-0472">Membrane</keyword>
<evidence type="ECO:0000256" key="3">
    <source>
        <dbReference type="ARBA" id="ARBA00023125"/>
    </source>
</evidence>
<dbReference type="InterPro" id="IPR036388">
    <property type="entry name" value="WH-like_DNA-bd_sf"/>
</dbReference>
<dbReference type="InterPro" id="IPR013249">
    <property type="entry name" value="RNA_pol_sigma70_r4_t2"/>
</dbReference>
<dbReference type="OrthoDB" id="5515157at2"/>
<protein>
    <submittedName>
        <fullName evidence="7">Sigma-70 family RNA polymerase sigma factor</fullName>
    </submittedName>
</protein>
<dbReference type="Gene3D" id="1.10.10.10">
    <property type="entry name" value="Winged helix-like DNA-binding domain superfamily/Winged helix DNA-binding domain"/>
    <property type="match status" value="1"/>
</dbReference>
<evidence type="ECO:0000256" key="2">
    <source>
        <dbReference type="ARBA" id="ARBA00023082"/>
    </source>
</evidence>
<dbReference type="AlphaFoldDB" id="A0A3A8QT14"/>
<dbReference type="Proteomes" id="UP000282656">
    <property type="component" value="Unassembled WGS sequence"/>
</dbReference>
<dbReference type="NCBIfam" id="TIGR02937">
    <property type="entry name" value="sigma70-ECF"/>
    <property type="match status" value="1"/>
</dbReference>
<dbReference type="InterPro" id="IPR014284">
    <property type="entry name" value="RNA_pol_sigma-70_dom"/>
</dbReference>
<dbReference type="GO" id="GO:0006352">
    <property type="term" value="P:DNA-templated transcription initiation"/>
    <property type="evidence" value="ECO:0007669"/>
    <property type="project" value="InterPro"/>
</dbReference>
<dbReference type="Pfam" id="PF08281">
    <property type="entry name" value="Sigma70_r4_2"/>
    <property type="match status" value="1"/>
</dbReference>
<keyword evidence="1" id="KW-0805">Transcription regulation</keyword>
<feature type="transmembrane region" description="Helical" evidence="5">
    <location>
        <begin position="15"/>
        <end position="31"/>
    </location>
</feature>
<dbReference type="InterPro" id="IPR013324">
    <property type="entry name" value="RNA_pol_sigma_r3/r4-like"/>
</dbReference>